<organism evidence="2 3">
    <name type="scientific">Serratia oryzae</name>
    <dbReference type="NCBI Taxonomy" id="2034155"/>
    <lineage>
        <taxon>Bacteria</taxon>
        <taxon>Pseudomonadati</taxon>
        <taxon>Pseudomonadota</taxon>
        <taxon>Gammaproteobacteria</taxon>
        <taxon>Enterobacterales</taxon>
        <taxon>Yersiniaceae</taxon>
        <taxon>Serratia</taxon>
    </lineage>
</organism>
<comment type="caution">
    <text evidence="2">The sequence shown here is derived from an EMBL/GenBank/DDBJ whole genome shotgun (WGS) entry which is preliminary data.</text>
</comment>
<dbReference type="PANTHER" id="PTHR35191:SF1">
    <property type="entry name" value="PROPHAGE SIDE TAIL FIBER PROTEIN HOMOLOG STFQ-RELATED"/>
    <property type="match status" value="1"/>
</dbReference>
<sequence>MAKNEFLPFGIGAGANVLTPADWSALPARGKGFASGAAKSKELNTVWRQSSVISSVVAQCIADSSGKDVLDNGDTSTLLAALKNLLTPTGVPLPWPTATPPTGWLKCNGATFSKTLYPNLALAYPSGVLPDLRGEFIRGWDDGRGVDTGRTLISPQTDKMRKHNHALLFGNGTGNKVPAVHEMYRASSSQTYFAYYGESGVYITEEGGNETAPRNIAFNYIVRAA</sequence>
<dbReference type="EMBL" id="MOXD01000006">
    <property type="protein sequence ID" value="OMQ22259.1"/>
    <property type="molecule type" value="Genomic_DNA"/>
</dbReference>
<dbReference type="RefSeq" id="WP_076942466.1">
    <property type="nucleotide sequence ID" value="NZ_MOXD01000006.1"/>
</dbReference>
<evidence type="ECO:0000313" key="2">
    <source>
        <dbReference type="EMBL" id="OMQ22259.1"/>
    </source>
</evidence>
<dbReference type="InterPro" id="IPR051934">
    <property type="entry name" value="Phage_Tail_Fiber_Structural"/>
</dbReference>
<feature type="domain" description="Phage tail collar" evidence="1">
    <location>
        <begin position="90"/>
        <end position="137"/>
    </location>
</feature>
<proteinExistence type="predicted"/>
<dbReference type="Proteomes" id="UP000216021">
    <property type="component" value="Unassembled WGS sequence"/>
</dbReference>
<dbReference type="Pfam" id="PF07484">
    <property type="entry name" value="Collar"/>
    <property type="match status" value="1"/>
</dbReference>
<dbReference type="InterPro" id="IPR011083">
    <property type="entry name" value="Phage_tail_collar_dom"/>
</dbReference>
<dbReference type="PANTHER" id="PTHR35191">
    <property type="entry name" value="PROPHAGE SIDE TAIL FIBER PROTEIN HOMOLOG STFQ-RELATED"/>
    <property type="match status" value="1"/>
</dbReference>
<accession>A0A1S8CJH8</accession>
<dbReference type="SUPFAM" id="SSF88874">
    <property type="entry name" value="Receptor-binding domain of short tail fibre protein gp12"/>
    <property type="match status" value="1"/>
</dbReference>
<keyword evidence="3" id="KW-1185">Reference proteome</keyword>
<evidence type="ECO:0000313" key="3">
    <source>
        <dbReference type="Proteomes" id="UP000216021"/>
    </source>
</evidence>
<dbReference type="STRING" id="2034155.BMI79_12145"/>
<dbReference type="Gene3D" id="3.90.1340.10">
    <property type="entry name" value="Phage tail collar domain"/>
    <property type="match status" value="1"/>
</dbReference>
<evidence type="ECO:0000259" key="1">
    <source>
        <dbReference type="Pfam" id="PF07484"/>
    </source>
</evidence>
<dbReference type="OrthoDB" id="1921264at2"/>
<name>A0A1S8CJH8_9GAMM</name>
<gene>
    <name evidence="2" type="ORF">BMI79_12145</name>
</gene>
<reference evidence="2 3" key="1">
    <citation type="submission" date="2016-11" db="EMBL/GenBank/DDBJ databases">
        <title>Rahnella oryzae sp. nov., isolated from rice root.</title>
        <authorList>
            <person name="Zhang X.-X."/>
            <person name="Zhang J."/>
        </authorList>
    </citation>
    <scope>NUCLEOTIDE SEQUENCE [LARGE SCALE GENOMIC DNA]</scope>
    <source>
        <strain evidence="2 3">J11-6</strain>
    </source>
</reference>
<protein>
    <recommendedName>
        <fullName evidence="1">Phage tail collar domain-containing protein</fullName>
    </recommendedName>
</protein>
<dbReference type="InterPro" id="IPR037053">
    <property type="entry name" value="Phage_tail_collar_dom_sf"/>
</dbReference>
<dbReference type="AlphaFoldDB" id="A0A1S8CJH8"/>